<feature type="domain" description="SnoaL-like" evidence="1">
    <location>
        <begin position="10"/>
        <end position="122"/>
    </location>
</feature>
<dbReference type="Gene3D" id="3.10.450.50">
    <property type="match status" value="1"/>
</dbReference>
<accession>A0A0U3FA43</accession>
<reference evidence="2 3" key="1">
    <citation type="submission" date="2015-12" db="EMBL/GenBank/DDBJ databases">
        <authorList>
            <person name="Shamseldin A."/>
            <person name="Moawad H."/>
            <person name="Abd El-Rahim W.M."/>
            <person name="Sadowsky M.J."/>
        </authorList>
    </citation>
    <scope>NUCLEOTIDE SEQUENCE [LARGE SCALE GENOMIC DNA]</scope>
    <source>
        <strain evidence="2 3">Ar51</strain>
    </source>
</reference>
<evidence type="ECO:0000313" key="3">
    <source>
        <dbReference type="Proteomes" id="UP000065151"/>
    </source>
</evidence>
<dbReference type="EMBL" id="CP013747">
    <property type="protein sequence ID" value="ALV40697.1"/>
    <property type="molecule type" value="Genomic_DNA"/>
</dbReference>
<dbReference type="STRING" id="121292.AU252_05545"/>
<dbReference type="PANTHER" id="PTHR38436">
    <property type="entry name" value="POLYKETIDE CYCLASE SNOAL-LIKE DOMAIN"/>
    <property type="match status" value="1"/>
</dbReference>
<dbReference type="PANTHER" id="PTHR38436:SF1">
    <property type="entry name" value="ESTER CYCLASE"/>
    <property type="match status" value="1"/>
</dbReference>
<proteinExistence type="predicted"/>
<dbReference type="KEGG" id="psul:AU252_05545"/>
<dbReference type="Proteomes" id="UP000065151">
    <property type="component" value="Chromosome"/>
</dbReference>
<dbReference type="SUPFAM" id="SSF54427">
    <property type="entry name" value="NTF2-like"/>
    <property type="match status" value="1"/>
</dbReference>
<dbReference type="GO" id="GO:0030638">
    <property type="term" value="P:polyketide metabolic process"/>
    <property type="evidence" value="ECO:0007669"/>
    <property type="project" value="InterPro"/>
</dbReference>
<evidence type="ECO:0000313" key="2">
    <source>
        <dbReference type="EMBL" id="ALV40697.1"/>
    </source>
</evidence>
<dbReference type="InterPro" id="IPR009959">
    <property type="entry name" value="Cyclase_SnoaL-like"/>
</dbReference>
<dbReference type="AlphaFoldDB" id="A0A0U3FA43"/>
<dbReference type="Pfam" id="PF12680">
    <property type="entry name" value="SnoaL_2"/>
    <property type="match status" value="1"/>
</dbReference>
<protein>
    <submittedName>
        <fullName evidence="2">DUF4440 domain-containing protein</fullName>
    </submittedName>
</protein>
<sequence length="144" mass="15769">MGQARDVMDRLTTAMSAKDKETLAGCYTEDAVAFTPDEGELTGREGITNYFVHFWEALPDVTYEYADKHEAGNVAIDEGFVTGTNTGPLSLPSGQTLPATGKHVRVRSCDIARVEGGLITSHHFYFDQMDFLGQLGLLPELSKH</sequence>
<evidence type="ECO:0000259" key="1">
    <source>
        <dbReference type="Pfam" id="PF12680"/>
    </source>
</evidence>
<dbReference type="InterPro" id="IPR032710">
    <property type="entry name" value="NTF2-like_dom_sf"/>
</dbReference>
<dbReference type="InterPro" id="IPR037401">
    <property type="entry name" value="SnoaL-like"/>
</dbReference>
<gene>
    <name evidence="2" type="ORF">AU252_05545</name>
</gene>
<name>A0A0U3FA43_9MICC</name>
<dbReference type="RefSeq" id="WP_058929867.1">
    <property type="nucleotide sequence ID" value="NZ_CP013747.1"/>
</dbReference>
<organism evidence="2">
    <name type="scientific">Pseudarthrobacter sulfonivorans</name>
    <dbReference type="NCBI Taxonomy" id="121292"/>
    <lineage>
        <taxon>Bacteria</taxon>
        <taxon>Bacillati</taxon>
        <taxon>Actinomycetota</taxon>
        <taxon>Actinomycetes</taxon>
        <taxon>Micrococcales</taxon>
        <taxon>Micrococcaceae</taxon>
        <taxon>Pseudarthrobacter</taxon>
    </lineage>
</organism>